<sequence length="57" mass="7159">MRSLHTLFKQLEKWEQYQPKNMASNMNKMQHIQDIKKQIWRRIDINDYKQVILEKNK</sequence>
<evidence type="ECO:0000313" key="1">
    <source>
        <dbReference type="EMBL" id="SUM81749.1"/>
    </source>
</evidence>
<dbReference type="RefSeq" id="WP_002482060.1">
    <property type="nucleotide sequence ID" value="NZ_CAXOKG010000008.1"/>
</dbReference>
<organism evidence="1 2">
    <name type="scientific">Staphylococcus saprophyticus</name>
    <dbReference type="NCBI Taxonomy" id="29385"/>
    <lineage>
        <taxon>Bacteria</taxon>
        <taxon>Bacillati</taxon>
        <taxon>Bacillota</taxon>
        <taxon>Bacilli</taxon>
        <taxon>Bacillales</taxon>
        <taxon>Staphylococcaceae</taxon>
        <taxon>Staphylococcus</taxon>
    </lineage>
</organism>
<name>A0A380HK90_STASA</name>
<reference evidence="1 2" key="1">
    <citation type="submission" date="2018-06" db="EMBL/GenBank/DDBJ databases">
        <authorList>
            <consortium name="Pathogen Informatics"/>
            <person name="Doyle S."/>
        </authorList>
    </citation>
    <scope>NUCLEOTIDE SEQUENCE [LARGE SCALE GENOMIC DNA]</scope>
    <source>
        <strain evidence="1 2">NCTC7688</strain>
    </source>
</reference>
<evidence type="ECO:0000313" key="2">
    <source>
        <dbReference type="Proteomes" id="UP000254707"/>
    </source>
</evidence>
<dbReference type="AlphaFoldDB" id="A0A380HK90"/>
<dbReference type="Proteomes" id="UP000254707">
    <property type="component" value="Unassembled WGS sequence"/>
</dbReference>
<proteinExistence type="predicted"/>
<protein>
    <submittedName>
        <fullName evidence="1">Uncharacterized protein</fullName>
    </submittedName>
</protein>
<accession>A0A380HK90</accession>
<dbReference type="EMBL" id="UHED01000001">
    <property type="protein sequence ID" value="SUM81749.1"/>
    <property type="molecule type" value="Genomic_DNA"/>
</dbReference>
<gene>
    <name evidence="1" type="ORF">NCTC7688_00242</name>
</gene>
<dbReference type="GeneID" id="66868710"/>